<gene>
    <name evidence="1" type="ORF">ORPV_322</name>
</gene>
<evidence type="ECO:0000313" key="1">
    <source>
        <dbReference type="EMBL" id="SNW62226.1"/>
    </source>
</evidence>
<dbReference type="Proteomes" id="UP000236316">
    <property type="component" value="Segment"/>
</dbReference>
<keyword evidence="2" id="KW-1185">Reference proteome</keyword>
<dbReference type="GeneID" id="35382098"/>
<dbReference type="KEGG" id="vg:35382098"/>
<name>A0A2I2L3W0_9VIRU</name>
<organism evidence="1">
    <name type="scientific">Orpheovirus IHUMI-LCC2</name>
    <dbReference type="NCBI Taxonomy" id="2023057"/>
    <lineage>
        <taxon>Viruses</taxon>
        <taxon>Varidnaviria</taxon>
        <taxon>Bamfordvirae</taxon>
        <taxon>Nucleocytoviricota</taxon>
        <taxon>Megaviricetes</taxon>
        <taxon>Pimascovirales</taxon>
        <taxon>Ocovirineae</taxon>
        <taxon>Orpheoviridae</taxon>
        <taxon>Alphaorpheovirus</taxon>
        <taxon>Alphaorpheovirus massiliense</taxon>
    </lineage>
</organism>
<proteinExistence type="predicted"/>
<dbReference type="EMBL" id="LT906555">
    <property type="protein sequence ID" value="SNW62226.1"/>
    <property type="molecule type" value="Genomic_DNA"/>
</dbReference>
<dbReference type="RefSeq" id="YP_009448528.1">
    <property type="nucleotide sequence ID" value="NC_036594.1"/>
</dbReference>
<evidence type="ECO:0000313" key="2">
    <source>
        <dbReference type="Proteomes" id="UP000236316"/>
    </source>
</evidence>
<accession>A0A2I2L3W0</accession>
<protein>
    <submittedName>
        <fullName evidence="1">Uncharacterized protein</fullName>
    </submittedName>
</protein>
<reference evidence="1" key="1">
    <citation type="submission" date="2017-08" db="EMBL/GenBank/DDBJ databases">
        <authorList>
            <consortium name="Urmite Genomes"/>
        </authorList>
    </citation>
    <scope>NUCLEOTIDE SEQUENCE [LARGE SCALE GENOMIC DNA]</scope>
    <source>
        <strain evidence="1">IHUMI-LCC2</strain>
    </source>
</reference>
<sequence>MLPLEIIQHIGLLSFDIPTIYKISSSNKSLYSLCKEKYFKSILISRFNRIDNNNFPKYIDRGSDLSLPNLYIYLSVSHPSILTENIINYNTELYKFLTSSACKKYLCRKYIGYDIEHLQTHDINLIMKILYPNIYNTSFYLKLASEFIDMESIILSAIHLYSIDEIYNFSLYTSQSHLLADIIFKYNLYSLSYNKPISYAFIGEENLKSYWYNITNGGEAIPDTWTFPFSLIHMVSHSPNPYLVFHRYKNEILNNIIYVSVTDGYYCKYFTLDPFYYLIGYIMSENVSWGYILYLLDYIDASYQELIYNIVFKSMYSKLFPYLLNYNRQLSYKVLLNILDEDVYKFDVIYKELNRIGWSQSLFSSTSEMFATNSEDPYKYIYLCLVFNRMDLLLSYIHRIKSL</sequence>